<keyword evidence="3" id="KW-1185">Reference proteome</keyword>
<keyword evidence="1" id="KW-0472">Membrane</keyword>
<dbReference type="InterPro" id="IPR045284">
    <property type="entry name" value="At2g27730-like"/>
</dbReference>
<name>A0ABP0UUK4_9BRYO</name>
<sequence length="129" mass="13865">MAMRAVIVRRLLKPRWDALSRSGMRRSISDRVLGEEERAAENVYIKKMEKEKMEKLLRQGFSAEEAKAAISGSPTASPEAAKAAAAAAKPSTDGNTNYAAIAGVVGGAGLAYWYFSSPSKRQTDNKVSG</sequence>
<organism evidence="2 3">
    <name type="scientific">Sphagnum troendelagicum</name>
    <dbReference type="NCBI Taxonomy" id="128251"/>
    <lineage>
        <taxon>Eukaryota</taxon>
        <taxon>Viridiplantae</taxon>
        <taxon>Streptophyta</taxon>
        <taxon>Embryophyta</taxon>
        <taxon>Bryophyta</taxon>
        <taxon>Sphagnophytina</taxon>
        <taxon>Sphagnopsida</taxon>
        <taxon>Sphagnales</taxon>
        <taxon>Sphagnaceae</taxon>
        <taxon>Sphagnum</taxon>
    </lineage>
</organism>
<evidence type="ECO:0000313" key="2">
    <source>
        <dbReference type="EMBL" id="CAK9231079.1"/>
    </source>
</evidence>
<dbReference type="Proteomes" id="UP001497512">
    <property type="component" value="Chromosome 7"/>
</dbReference>
<protein>
    <submittedName>
        <fullName evidence="2">Uncharacterized protein</fullName>
    </submittedName>
</protein>
<reference evidence="2" key="1">
    <citation type="submission" date="2024-02" db="EMBL/GenBank/DDBJ databases">
        <authorList>
            <consortium name="ELIXIR-Norway"/>
            <consortium name="Elixir Norway"/>
        </authorList>
    </citation>
    <scope>NUCLEOTIDE SEQUENCE</scope>
</reference>
<feature type="transmembrane region" description="Helical" evidence="1">
    <location>
        <begin position="98"/>
        <end position="115"/>
    </location>
</feature>
<gene>
    <name evidence="2" type="ORF">CSSPTR1EN2_LOCUS20258</name>
</gene>
<evidence type="ECO:0000256" key="1">
    <source>
        <dbReference type="SAM" id="Phobius"/>
    </source>
</evidence>
<keyword evidence="1" id="KW-1133">Transmembrane helix</keyword>
<dbReference type="PANTHER" id="PTHR33878:SF1">
    <property type="entry name" value="OS08G0559000 PROTEIN"/>
    <property type="match status" value="1"/>
</dbReference>
<proteinExistence type="predicted"/>
<accession>A0ABP0UUK4</accession>
<keyword evidence="1" id="KW-0812">Transmembrane</keyword>
<dbReference type="PANTHER" id="PTHR33878">
    <property type="entry name" value="OS08G0559000 PROTEIN"/>
    <property type="match status" value="1"/>
</dbReference>
<dbReference type="EMBL" id="OZ019899">
    <property type="protein sequence ID" value="CAK9231079.1"/>
    <property type="molecule type" value="Genomic_DNA"/>
</dbReference>
<evidence type="ECO:0000313" key="3">
    <source>
        <dbReference type="Proteomes" id="UP001497512"/>
    </source>
</evidence>